<feature type="repeat" description="WD" evidence="3">
    <location>
        <begin position="160"/>
        <end position="188"/>
    </location>
</feature>
<dbReference type="Gene3D" id="2.130.10.10">
    <property type="entry name" value="YVTN repeat-like/Quinoprotein amine dehydrogenase"/>
    <property type="match status" value="2"/>
</dbReference>
<evidence type="ECO:0000256" key="4">
    <source>
        <dbReference type="SAM" id="MobiDB-lite"/>
    </source>
</evidence>
<dbReference type="STRING" id="1095629.A0A0C9X647"/>
<dbReference type="InterPro" id="IPR039328">
    <property type="entry name" value="WDR89"/>
</dbReference>
<protein>
    <recommendedName>
        <fullName evidence="7">WD40 repeat-like protein</fullName>
    </recommendedName>
</protein>
<gene>
    <name evidence="5" type="ORF">K443DRAFT_86806</name>
</gene>
<dbReference type="HOGENOM" id="CLU_037323_0_0_1"/>
<dbReference type="InterPro" id="IPR015943">
    <property type="entry name" value="WD40/YVTN_repeat-like_dom_sf"/>
</dbReference>
<keyword evidence="6" id="KW-1185">Reference proteome</keyword>
<dbReference type="SMART" id="SM00320">
    <property type="entry name" value="WD40"/>
    <property type="match status" value="5"/>
</dbReference>
<evidence type="ECO:0000313" key="5">
    <source>
        <dbReference type="EMBL" id="KIK07665.1"/>
    </source>
</evidence>
<dbReference type="InterPro" id="IPR001680">
    <property type="entry name" value="WD40_rpt"/>
</dbReference>
<feature type="repeat" description="WD" evidence="3">
    <location>
        <begin position="87"/>
        <end position="109"/>
    </location>
</feature>
<sequence>MVLTESPYLSESSWTLRTSNVSSNAYILSISSLPRHYAASTSAPSNVIEIFDKSTLQRIQSLPGHESAATTSLHAVNTIAGIPKKSLISSGKDGSVKVWDDRSNSHSIKMTNLGKPHALLCCAVSPDGYTVAAGTDLQSDDALILYWDPRQPATPLRTHGSTHSDDITALDFNESGTLILSASSDGLVSTSNPTEDDEDEAVVGVGNWGCSVSQAGWITGGRNGSGEAALWAASDMETFSTWSEEFDRLMSLDIREPSVHTQQRTWVTDYLVTCDAKRGVLNVFTGSNEGDIALLTNSNPSVDDAPWTLHNLWMTGHVGVVRSLLYDEEENVLVTGGEDGKLNVWSWPSSFVGHEGDENMDVDVPAPSHRPVFSPPKKRRERDVSPSGGGDGRGDSEDYLNGEEGVKRARR</sequence>
<dbReference type="PANTHER" id="PTHR22889">
    <property type="entry name" value="WD REPEAT-CONTAINING PROTEIN 89"/>
    <property type="match status" value="1"/>
</dbReference>
<dbReference type="PROSITE" id="PS50082">
    <property type="entry name" value="WD_REPEATS_2"/>
    <property type="match status" value="3"/>
</dbReference>
<reference evidence="6" key="2">
    <citation type="submission" date="2015-01" db="EMBL/GenBank/DDBJ databases">
        <title>Evolutionary Origins and Diversification of the Mycorrhizal Mutualists.</title>
        <authorList>
            <consortium name="DOE Joint Genome Institute"/>
            <consortium name="Mycorrhizal Genomics Consortium"/>
            <person name="Kohler A."/>
            <person name="Kuo A."/>
            <person name="Nagy L.G."/>
            <person name="Floudas D."/>
            <person name="Copeland A."/>
            <person name="Barry K.W."/>
            <person name="Cichocki N."/>
            <person name="Veneault-Fourrey C."/>
            <person name="LaButti K."/>
            <person name="Lindquist E.A."/>
            <person name="Lipzen A."/>
            <person name="Lundell T."/>
            <person name="Morin E."/>
            <person name="Murat C."/>
            <person name="Riley R."/>
            <person name="Ohm R."/>
            <person name="Sun H."/>
            <person name="Tunlid A."/>
            <person name="Henrissat B."/>
            <person name="Grigoriev I.V."/>
            <person name="Hibbett D.S."/>
            <person name="Martin F."/>
        </authorList>
    </citation>
    <scope>NUCLEOTIDE SEQUENCE [LARGE SCALE GENOMIC DNA]</scope>
    <source>
        <strain evidence="6">LaAM-08-1</strain>
    </source>
</reference>
<name>A0A0C9X647_9AGAR</name>
<feature type="repeat" description="WD" evidence="3">
    <location>
        <begin position="314"/>
        <end position="346"/>
    </location>
</feature>
<evidence type="ECO:0000313" key="6">
    <source>
        <dbReference type="Proteomes" id="UP000054477"/>
    </source>
</evidence>
<dbReference type="PROSITE" id="PS50294">
    <property type="entry name" value="WD_REPEATS_REGION"/>
    <property type="match status" value="1"/>
</dbReference>
<evidence type="ECO:0008006" key="7">
    <source>
        <dbReference type="Google" id="ProtNLM"/>
    </source>
</evidence>
<evidence type="ECO:0000256" key="1">
    <source>
        <dbReference type="ARBA" id="ARBA00022574"/>
    </source>
</evidence>
<reference evidence="5 6" key="1">
    <citation type="submission" date="2014-04" db="EMBL/GenBank/DDBJ databases">
        <authorList>
            <consortium name="DOE Joint Genome Institute"/>
            <person name="Kuo A."/>
            <person name="Kohler A."/>
            <person name="Nagy L.G."/>
            <person name="Floudas D."/>
            <person name="Copeland A."/>
            <person name="Barry K.W."/>
            <person name="Cichocki N."/>
            <person name="Veneault-Fourrey C."/>
            <person name="LaButti K."/>
            <person name="Lindquist E.A."/>
            <person name="Lipzen A."/>
            <person name="Lundell T."/>
            <person name="Morin E."/>
            <person name="Murat C."/>
            <person name="Sun H."/>
            <person name="Tunlid A."/>
            <person name="Henrissat B."/>
            <person name="Grigoriev I.V."/>
            <person name="Hibbett D.S."/>
            <person name="Martin F."/>
            <person name="Nordberg H.P."/>
            <person name="Cantor M.N."/>
            <person name="Hua S.X."/>
        </authorList>
    </citation>
    <scope>NUCLEOTIDE SEQUENCE [LARGE SCALE GENOMIC DNA]</scope>
    <source>
        <strain evidence="5 6">LaAM-08-1</strain>
    </source>
</reference>
<accession>A0A0C9X647</accession>
<evidence type="ECO:0000256" key="2">
    <source>
        <dbReference type="ARBA" id="ARBA00022737"/>
    </source>
</evidence>
<keyword evidence="1 3" id="KW-0853">WD repeat</keyword>
<feature type="region of interest" description="Disordered" evidence="4">
    <location>
        <begin position="356"/>
        <end position="411"/>
    </location>
</feature>
<dbReference type="Proteomes" id="UP000054477">
    <property type="component" value="Unassembled WGS sequence"/>
</dbReference>
<dbReference type="SUPFAM" id="SSF50978">
    <property type="entry name" value="WD40 repeat-like"/>
    <property type="match status" value="1"/>
</dbReference>
<evidence type="ECO:0000256" key="3">
    <source>
        <dbReference type="PROSITE-ProRule" id="PRU00221"/>
    </source>
</evidence>
<proteinExistence type="predicted"/>
<dbReference type="OrthoDB" id="25131at2759"/>
<organism evidence="5 6">
    <name type="scientific">Laccaria amethystina LaAM-08-1</name>
    <dbReference type="NCBI Taxonomy" id="1095629"/>
    <lineage>
        <taxon>Eukaryota</taxon>
        <taxon>Fungi</taxon>
        <taxon>Dikarya</taxon>
        <taxon>Basidiomycota</taxon>
        <taxon>Agaricomycotina</taxon>
        <taxon>Agaricomycetes</taxon>
        <taxon>Agaricomycetidae</taxon>
        <taxon>Agaricales</taxon>
        <taxon>Agaricineae</taxon>
        <taxon>Hydnangiaceae</taxon>
        <taxon>Laccaria</taxon>
    </lineage>
</organism>
<keyword evidence="2" id="KW-0677">Repeat</keyword>
<dbReference type="InterPro" id="IPR036322">
    <property type="entry name" value="WD40_repeat_dom_sf"/>
</dbReference>
<dbReference type="PANTHER" id="PTHR22889:SF0">
    <property type="entry name" value="WD REPEAT-CONTAINING PROTEIN 89"/>
    <property type="match status" value="1"/>
</dbReference>
<dbReference type="Pfam" id="PF00400">
    <property type="entry name" value="WD40"/>
    <property type="match status" value="4"/>
</dbReference>
<dbReference type="AlphaFoldDB" id="A0A0C9X647"/>
<dbReference type="EMBL" id="KN838546">
    <property type="protein sequence ID" value="KIK07665.1"/>
    <property type="molecule type" value="Genomic_DNA"/>
</dbReference>